<feature type="compositionally biased region" description="Low complexity" evidence="4">
    <location>
        <begin position="340"/>
        <end position="352"/>
    </location>
</feature>
<dbReference type="SMART" id="SM00318">
    <property type="entry name" value="SNc"/>
    <property type="match status" value="1"/>
</dbReference>
<dbReference type="Gene3D" id="2.40.50.90">
    <property type="match status" value="1"/>
</dbReference>
<feature type="compositionally biased region" description="Basic residues" evidence="4">
    <location>
        <begin position="277"/>
        <end position="292"/>
    </location>
</feature>
<feature type="compositionally biased region" description="Pro residues" evidence="4">
    <location>
        <begin position="353"/>
        <end position="390"/>
    </location>
</feature>
<proteinExistence type="predicted"/>
<evidence type="ECO:0000259" key="6">
    <source>
        <dbReference type="PROSITE" id="PS50830"/>
    </source>
</evidence>
<dbReference type="InterPro" id="IPR035437">
    <property type="entry name" value="SNase_OB-fold_sf"/>
</dbReference>
<protein>
    <recommendedName>
        <fullName evidence="6">TNase-like domain-containing protein</fullName>
    </recommendedName>
</protein>
<evidence type="ECO:0000256" key="5">
    <source>
        <dbReference type="SAM" id="SignalP"/>
    </source>
</evidence>
<evidence type="ECO:0000313" key="7">
    <source>
        <dbReference type="EMBL" id="KAL1496870.1"/>
    </source>
</evidence>
<feature type="chain" id="PRO_5044279116" description="TNase-like domain-containing protein" evidence="5">
    <location>
        <begin position="18"/>
        <end position="921"/>
    </location>
</feature>
<feature type="signal peptide" evidence="5">
    <location>
        <begin position="1"/>
        <end position="17"/>
    </location>
</feature>
<dbReference type="GO" id="GO:0016787">
    <property type="term" value="F:hydrolase activity"/>
    <property type="evidence" value="ECO:0007669"/>
    <property type="project" value="UniProtKB-KW"/>
</dbReference>
<feature type="region of interest" description="Disordered" evidence="4">
    <location>
        <begin position="266"/>
        <end position="297"/>
    </location>
</feature>
<dbReference type="GO" id="GO:0005737">
    <property type="term" value="C:cytoplasm"/>
    <property type="evidence" value="ECO:0007669"/>
    <property type="project" value="TreeGrafter"/>
</dbReference>
<comment type="caution">
    <text evidence="7">The sequence shown here is derived from an EMBL/GenBank/DDBJ whole genome shotgun (WGS) entry which is preliminary data.</text>
</comment>
<evidence type="ECO:0000256" key="2">
    <source>
        <dbReference type="ARBA" id="ARBA00022759"/>
    </source>
</evidence>
<gene>
    <name evidence="7" type="ORF">AB1Y20_014453</name>
</gene>
<feature type="compositionally biased region" description="Pro residues" evidence="4">
    <location>
        <begin position="399"/>
        <end position="436"/>
    </location>
</feature>
<feature type="compositionally biased region" description="Basic and acidic residues" evidence="4">
    <location>
        <begin position="267"/>
        <end position="276"/>
    </location>
</feature>
<feature type="region of interest" description="Disordered" evidence="4">
    <location>
        <begin position="611"/>
        <end position="631"/>
    </location>
</feature>
<dbReference type="EMBL" id="JBGBPQ010000028">
    <property type="protein sequence ID" value="KAL1496870.1"/>
    <property type="molecule type" value="Genomic_DNA"/>
</dbReference>
<evidence type="ECO:0000256" key="3">
    <source>
        <dbReference type="ARBA" id="ARBA00022801"/>
    </source>
</evidence>
<accession>A0AB34IDQ7</accession>
<evidence type="ECO:0000256" key="4">
    <source>
        <dbReference type="SAM" id="MobiDB-lite"/>
    </source>
</evidence>
<keyword evidence="2" id="KW-0255">Endonuclease</keyword>
<name>A0AB34IDQ7_PRYPA</name>
<feature type="compositionally biased region" description="Pro residues" evidence="4">
    <location>
        <begin position="654"/>
        <end position="690"/>
    </location>
</feature>
<keyword evidence="3" id="KW-0378">Hydrolase</keyword>
<dbReference type="PANTHER" id="PTHR12302">
    <property type="entry name" value="EBNA2 BINDING PROTEIN P100"/>
    <property type="match status" value="1"/>
</dbReference>
<sequence>MALLLCAAAALPSPSPALSAAAALLAVGAGRTAALLRAHPLPSSAASFSAGFAVGLLASPALREFPTAADVPSTLFARHKTITARVVKVTDGDTYRAAHLPPLAWARKRRGGKRKLSESTLQLRVAAVDCPETAKFGQAGQRYGAEAAEFARRELQGRVVKVKLLQRDQYGRAVCTVRYGWWGGRKDISEELLRRGLAVVYRQGGGQYDGPIERWARLEAQAMERKVGMWKEGGVDPAAYKRKLREEKGPKSSGFEPVDLVASDAMEIGHPEDPPPRHQRPPRRPAPRRSPPHHLPPLLSCPSSASCPSKLSTGLLLLGFGISLFFWGGNEPPPPPFPPVSSAAALSAADLTPPHPPPLASPRLASPPPPHHSPPPLPPPPPRLPPPLPLPSLTVAPPSAAPCPPPPPQPQPLRPPKPRPPAPPGIPPPPAFPPQTPASVCLHSIRMKGLHWENTVVDNVAGVWGGTCTCPDGQEYFVGDNADFCESLACEEQGPWSTRRSKVDCATAPPASLTLTVESKAALEEGSPAWREVLESYSVESGEQGSPSSIAWEGQLCVPRAISTKVQFCFDVGIDSSPRGVGATAREKEPLASGCLGHAIMLQAIQFTKAAEANEPSPATETSGGAPPTSVPLSHSVTLSFSFTFAYPPAPPLPPFPPLPPQPPPSPPSPPSPPTAPPPPPPDPPSPPPESQQLSHHLFSKLLHDETHLFRRMWGVEARHTIDQFQSACWSRKRDAAWVPINGEQFFAEAASGVHCAMNWYEGSGEAWGRFSSSRAPALLGFDDDIHRYCGGSCDNANVNILNLFTGSVLYNTCRNFEWQICAVKGLLPNQGCKAIKFARPPKTVNMDGWPKFGVCSGYTNAPCSKQSGFANDDIYFLEVCLFAMICSNHDQLFEVDADEEFVCKWDPEGFATLQSLLLSK</sequence>
<keyword evidence="1" id="KW-0540">Nuclease</keyword>
<reference evidence="7 8" key="1">
    <citation type="journal article" date="2024" name="Science">
        <title>Giant polyketide synthase enzymes in the biosynthesis of giant marine polyether toxins.</title>
        <authorList>
            <person name="Fallon T.R."/>
            <person name="Shende V.V."/>
            <person name="Wierzbicki I.H."/>
            <person name="Pendleton A.L."/>
            <person name="Watervoot N.F."/>
            <person name="Auber R.P."/>
            <person name="Gonzalez D.J."/>
            <person name="Wisecaver J.H."/>
            <person name="Moore B.S."/>
        </authorList>
    </citation>
    <scope>NUCLEOTIDE SEQUENCE [LARGE SCALE GENOMIC DNA]</scope>
    <source>
        <strain evidence="7 8">12B1</strain>
    </source>
</reference>
<dbReference type="SUPFAM" id="SSF50199">
    <property type="entry name" value="Staphylococcal nuclease"/>
    <property type="match status" value="1"/>
</dbReference>
<dbReference type="Proteomes" id="UP001515480">
    <property type="component" value="Unassembled WGS sequence"/>
</dbReference>
<evidence type="ECO:0000313" key="8">
    <source>
        <dbReference type="Proteomes" id="UP001515480"/>
    </source>
</evidence>
<dbReference type="InterPro" id="IPR016071">
    <property type="entry name" value="Staphylococal_nuclease_OB-fold"/>
</dbReference>
<keyword evidence="8" id="KW-1185">Reference proteome</keyword>
<feature type="region of interest" description="Disordered" evidence="4">
    <location>
        <begin position="337"/>
        <end position="437"/>
    </location>
</feature>
<dbReference type="PANTHER" id="PTHR12302:SF3">
    <property type="entry name" value="SERINE_THREONINE-PROTEIN KINASE 31"/>
    <property type="match status" value="1"/>
</dbReference>
<dbReference type="Pfam" id="PF00565">
    <property type="entry name" value="SNase"/>
    <property type="match status" value="1"/>
</dbReference>
<evidence type="ECO:0000256" key="1">
    <source>
        <dbReference type="ARBA" id="ARBA00022722"/>
    </source>
</evidence>
<feature type="domain" description="TNase-like" evidence="6">
    <location>
        <begin position="80"/>
        <end position="232"/>
    </location>
</feature>
<organism evidence="7 8">
    <name type="scientific">Prymnesium parvum</name>
    <name type="common">Toxic golden alga</name>
    <dbReference type="NCBI Taxonomy" id="97485"/>
    <lineage>
        <taxon>Eukaryota</taxon>
        <taxon>Haptista</taxon>
        <taxon>Haptophyta</taxon>
        <taxon>Prymnesiophyceae</taxon>
        <taxon>Prymnesiales</taxon>
        <taxon>Prymnesiaceae</taxon>
        <taxon>Prymnesium</taxon>
    </lineage>
</organism>
<feature type="region of interest" description="Disordered" evidence="4">
    <location>
        <begin position="654"/>
        <end position="695"/>
    </location>
</feature>
<dbReference type="PROSITE" id="PS50830">
    <property type="entry name" value="TNASE_3"/>
    <property type="match status" value="1"/>
</dbReference>
<keyword evidence="5" id="KW-0732">Signal</keyword>
<dbReference type="GO" id="GO:0004519">
    <property type="term" value="F:endonuclease activity"/>
    <property type="evidence" value="ECO:0007669"/>
    <property type="project" value="UniProtKB-KW"/>
</dbReference>
<dbReference type="AlphaFoldDB" id="A0AB34IDQ7"/>